<gene>
    <name evidence="1" type="ORF">FBZ90_114134</name>
</gene>
<dbReference type="EMBL" id="VITR01000014">
    <property type="protein sequence ID" value="TWB37645.1"/>
    <property type="molecule type" value="Genomic_DNA"/>
</dbReference>
<sequence length="173" mass="17574">MSTEAAFTSEVPPSFSLSCATGAAGWVWVASVGAIGRGREAGDVRLPARHGGVLHRLGVGDRVACFAPDAMGGAAFLAVGHVLPGAMYDERDAAGRDWICLPVAYLPSRPVRLAAALDGALAAMGWGLSLPVGLMRLDGASLDAVALAVGGHDPDQTGMAFPPVRIASLVDAD</sequence>
<comment type="caution">
    <text evidence="1">The sequence shown here is derived from an EMBL/GenBank/DDBJ whole genome shotgun (WGS) entry which is preliminary data.</text>
</comment>
<reference evidence="1 2" key="1">
    <citation type="submission" date="2019-06" db="EMBL/GenBank/DDBJ databases">
        <title>Genomic Encyclopedia of Type Strains, Phase IV (KMG-V): Genome sequencing to study the core and pangenomes of soil and plant-associated prokaryotes.</title>
        <authorList>
            <person name="Whitman W."/>
        </authorList>
    </citation>
    <scope>NUCLEOTIDE SEQUENCE [LARGE SCALE GENOMIC DNA]</scope>
    <source>
        <strain evidence="1 2">BR 11622</strain>
    </source>
</reference>
<dbReference type="RefSeq" id="WP_145735085.1">
    <property type="nucleotide sequence ID" value="NZ_VITR01000014.1"/>
</dbReference>
<protein>
    <submittedName>
        <fullName evidence="1">Uncharacterized protein</fullName>
    </submittedName>
</protein>
<organism evidence="1 2">
    <name type="scientific">Nitrospirillum amazonense</name>
    <dbReference type="NCBI Taxonomy" id="28077"/>
    <lineage>
        <taxon>Bacteria</taxon>
        <taxon>Pseudomonadati</taxon>
        <taxon>Pseudomonadota</taxon>
        <taxon>Alphaproteobacteria</taxon>
        <taxon>Rhodospirillales</taxon>
        <taxon>Azospirillaceae</taxon>
        <taxon>Nitrospirillum</taxon>
    </lineage>
</organism>
<evidence type="ECO:0000313" key="2">
    <source>
        <dbReference type="Proteomes" id="UP000315751"/>
    </source>
</evidence>
<accession>A0A560GUD2</accession>
<name>A0A560GUD2_9PROT</name>
<dbReference type="Proteomes" id="UP000315751">
    <property type="component" value="Unassembled WGS sequence"/>
</dbReference>
<evidence type="ECO:0000313" key="1">
    <source>
        <dbReference type="EMBL" id="TWB37645.1"/>
    </source>
</evidence>
<proteinExistence type="predicted"/>
<dbReference type="OrthoDB" id="9793567at2"/>
<dbReference type="AlphaFoldDB" id="A0A560GUD2"/>
<keyword evidence="2" id="KW-1185">Reference proteome</keyword>